<dbReference type="Gene3D" id="3.90.550.10">
    <property type="entry name" value="Spore Coat Polysaccharide Biosynthesis Protein SpsA, Chain A"/>
    <property type="match status" value="2"/>
</dbReference>
<reference evidence="2 3" key="1">
    <citation type="submission" date="2024-02" db="EMBL/GenBank/DDBJ databases">
        <title>De novo assembly and annotation of 12 fungi associated with fruit tree decline syndrome in Ontario, Canada.</title>
        <authorList>
            <person name="Sulman M."/>
            <person name="Ellouze W."/>
            <person name="Ilyukhin E."/>
        </authorList>
    </citation>
    <scope>NUCLEOTIDE SEQUENCE [LARGE SCALE GENOMIC DNA]</scope>
    <source>
        <strain evidence="2 3">M11/M66-122</strain>
    </source>
</reference>
<evidence type="ECO:0008006" key="4">
    <source>
        <dbReference type="Google" id="ProtNLM"/>
    </source>
</evidence>
<dbReference type="Proteomes" id="UP001320420">
    <property type="component" value="Unassembled WGS sequence"/>
</dbReference>
<sequence length="625" mass="67612">MRIEGSIHKEQFGNVQINELQRVIELDAGHRRRRGGGGGSSSSSSRNGNGDIVVPSGELATAEENMGVVIACMNEELDTIQGVLAGVPHDCLAILVSNSDRPNVPGRSTAITVDRFKEEVRLIKEFSQLANRSVIAVHQADPGVAKAFRAAGMPEMVDDRTGLIHRGKGEAMIIGMVIAALKRRKYVGFIDADNFVPGSVTEYCKVFAAALHSAHSPLAMVRVSWNSKPKVRDGRLVFDKKGRSSIVVNDWLNKLLQEYLGYNTGLIVTGNAGEHAMTMELGLQLRLARGYAIEPYELINILEMFGADASVPALDHDSGFESESDYDVDVITPPMSLSSSPLLSASPSPSLSLSPSRQAINTSTHHRHLNLPQLPHRMSPSPRLLSPSPSLSPRSPSSSSSLVEILQVETRNPHFHDTTKGEEHVADMQLQGLKALYHSDLTTPALREQLRAHMTEALGLKLAPGEDVPRERTYPPLRDALDFDVFRDVLTNKNDSSGGALSLHCIGFDAQLDDLLPDRNAAFLSGGGRGSTGAGADAGVVGLGITGVATATPTPAVTITPTANTNPAATSINSSYRRLHRQYKKAPRGLRLRGDDDDDDDDHHHHHDHGSRRSSTDRWSTAVME</sequence>
<evidence type="ECO:0000313" key="3">
    <source>
        <dbReference type="Proteomes" id="UP001320420"/>
    </source>
</evidence>
<keyword evidence="3" id="KW-1185">Reference proteome</keyword>
<feature type="compositionally biased region" description="Low complexity" evidence="1">
    <location>
        <begin position="41"/>
        <end position="50"/>
    </location>
</feature>
<dbReference type="GO" id="GO:0005737">
    <property type="term" value="C:cytoplasm"/>
    <property type="evidence" value="ECO:0007669"/>
    <property type="project" value="InterPro"/>
</dbReference>
<dbReference type="AlphaFoldDB" id="A0AAN9UXW1"/>
<organism evidence="2 3">
    <name type="scientific">Diatrype stigma</name>
    <dbReference type="NCBI Taxonomy" id="117547"/>
    <lineage>
        <taxon>Eukaryota</taxon>
        <taxon>Fungi</taxon>
        <taxon>Dikarya</taxon>
        <taxon>Ascomycota</taxon>
        <taxon>Pezizomycotina</taxon>
        <taxon>Sordariomycetes</taxon>
        <taxon>Xylariomycetidae</taxon>
        <taxon>Xylariales</taxon>
        <taxon>Diatrypaceae</taxon>
        <taxon>Diatrype</taxon>
    </lineage>
</organism>
<name>A0AAN9UXW1_9PEZI</name>
<gene>
    <name evidence="2" type="ORF">SLS62_001599</name>
</gene>
<feature type="compositionally biased region" description="Low complexity" evidence="1">
    <location>
        <begin position="379"/>
        <end position="402"/>
    </location>
</feature>
<dbReference type="EMBL" id="JAKJXP020000007">
    <property type="protein sequence ID" value="KAK7756373.1"/>
    <property type="molecule type" value="Genomic_DNA"/>
</dbReference>
<dbReference type="GO" id="GO:0051479">
    <property type="term" value="P:mannosylglycerate biosynthetic process"/>
    <property type="evidence" value="ECO:0007669"/>
    <property type="project" value="InterPro"/>
</dbReference>
<protein>
    <recommendedName>
        <fullName evidence="4">Mannosyl-3-phosphoglycerate synthase</fullName>
    </recommendedName>
</protein>
<feature type="region of interest" description="Disordered" evidence="1">
    <location>
        <begin position="28"/>
        <end position="53"/>
    </location>
</feature>
<evidence type="ECO:0000313" key="2">
    <source>
        <dbReference type="EMBL" id="KAK7756373.1"/>
    </source>
</evidence>
<dbReference type="InterPro" id="IPR029044">
    <property type="entry name" value="Nucleotide-diphossugar_trans"/>
</dbReference>
<proteinExistence type="predicted"/>
<dbReference type="GO" id="GO:0050504">
    <property type="term" value="F:mannosyl-3-phosphoglycerate synthase activity"/>
    <property type="evidence" value="ECO:0007669"/>
    <property type="project" value="InterPro"/>
</dbReference>
<feature type="region of interest" description="Disordered" evidence="1">
    <location>
        <begin position="338"/>
        <end position="402"/>
    </location>
</feature>
<accession>A0AAN9UXW1</accession>
<dbReference type="Pfam" id="PF09488">
    <property type="entry name" value="Osmo_MPGsynth"/>
    <property type="match status" value="1"/>
</dbReference>
<dbReference type="InterPro" id="IPR012812">
    <property type="entry name" value="Osmo_MPG_synth"/>
</dbReference>
<evidence type="ECO:0000256" key="1">
    <source>
        <dbReference type="SAM" id="MobiDB-lite"/>
    </source>
</evidence>
<feature type="region of interest" description="Disordered" evidence="1">
    <location>
        <begin position="583"/>
        <end position="625"/>
    </location>
</feature>
<feature type="compositionally biased region" description="Low complexity" evidence="1">
    <location>
        <begin position="338"/>
        <end position="356"/>
    </location>
</feature>
<comment type="caution">
    <text evidence="2">The sequence shown here is derived from an EMBL/GenBank/DDBJ whole genome shotgun (WGS) entry which is preliminary data.</text>
</comment>